<sequence>MRMLLILPVAEASILFSMFHRSTTKSQLGAVWDLHYRNPSHLTDSLEYPRFEWKLRAWWVKDNVEKDSVAPLTSTLPRKSPRSQIPRGGISTLTQRSRWAVNLEGTKRVTVGLNQGGHSGVEHVKNVARGPSQDNGGTVSNGTSSSRQVKLTVGQTHSYPVRAVSNPAVSPILAQRVIALAPPEVAPVT</sequence>
<evidence type="ECO:0000313" key="2">
    <source>
        <dbReference type="EMBL" id="RPA92505.1"/>
    </source>
</evidence>
<evidence type="ECO:0000313" key="3">
    <source>
        <dbReference type="Proteomes" id="UP000276215"/>
    </source>
</evidence>
<feature type="compositionally biased region" description="Low complexity" evidence="1">
    <location>
        <begin position="135"/>
        <end position="146"/>
    </location>
</feature>
<keyword evidence="3" id="KW-1185">Reference proteome</keyword>
<feature type="region of interest" description="Disordered" evidence="1">
    <location>
        <begin position="127"/>
        <end position="147"/>
    </location>
</feature>
<dbReference type="AlphaFoldDB" id="A0A3N4J2W9"/>
<organism evidence="2 3">
    <name type="scientific">Choiromyces venosus 120613-1</name>
    <dbReference type="NCBI Taxonomy" id="1336337"/>
    <lineage>
        <taxon>Eukaryota</taxon>
        <taxon>Fungi</taxon>
        <taxon>Dikarya</taxon>
        <taxon>Ascomycota</taxon>
        <taxon>Pezizomycotina</taxon>
        <taxon>Pezizomycetes</taxon>
        <taxon>Pezizales</taxon>
        <taxon>Tuberaceae</taxon>
        <taxon>Choiromyces</taxon>
    </lineage>
</organism>
<reference evidence="2 3" key="1">
    <citation type="journal article" date="2018" name="Nat. Ecol. Evol.">
        <title>Pezizomycetes genomes reveal the molecular basis of ectomycorrhizal truffle lifestyle.</title>
        <authorList>
            <person name="Murat C."/>
            <person name="Payen T."/>
            <person name="Noel B."/>
            <person name="Kuo A."/>
            <person name="Morin E."/>
            <person name="Chen J."/>
            <person name="Kohler A."/>
            <person name="Krizsan K."/>
            <person name="Balestrini R."/>
            <person name="Da Silva C."/>
            <person name="Montanini B."/>
            <person name="Hainaut M."/>
            <person name="Levati E."/>
            <person name="Barry K.W."/>
            <person name="Belfiori B."/>
            <person name="Cichocki N."/>
            <person name="Clum A."/>
            <person name="Dockter R.B."/>
            <person name="Fauchery L."/>
            <person name="Guy J."/>
            <person name="Iotti M."/>
            <person name="Le Tacon F."/>
            <person name="Lindquist E.A."/>
            <person name="Lipzen A."/>
            <person name="Malagnac F."/>
            <person name="Mello A."/>
            <person name="Molinier V."/>
            <person name="Miyauchi S."/>
            <person name="Poulain J."/>
            <person name="Riccioni C."/>
            <person name="Rubini A."/>
            <person name="Sitrit Y."/>
            <person name="Splivallo R."/>
            <person name="Traeger S."/>
            <person name="Wang M."/>
            <person name="Zifcakova L."/>
            <person name="Wipf D."/>
            <person name="Zambonelli A."/>
            <person name="Paolocci F."/>
            <person name="Nowrousian M."/>
            <person name="Ottonello S."/>
            <person name="Baldrian P."/>
            <person name="Spatafora J.W."/>
            <person name="Henrissat B."/>
            <person name="Nagy L.G."/>
            <person name="Aury J.M."/>
            <person name="Wincker P."/>
            <person name="Grigoriev I.V."/>
            <person name="Bonfante P."/>
            <person name="Martin F.M."/>
        </authorList>
    </citation>
    <scope>NUCLEOTIDE SEQUENCE [LARGE SCALE GENOMIC DNA]</scope>
    <source>
        <strain evidence="2 3">120613-1</strain>
    </source>
</reference>
<dbReference type="Proteomes" id="UP000276215">
    <property type="component" value="Unassembled WGS sequence"/>
</dbReference>
<evidence type="ECO:0000256" key="1">
    <source>
        <dbReference type="SAM" id="MobiDB-lite"/>
    </source>
</evidence>
<accession>A0A3N4J2W9</accession>
<protein>
    <submittedName>
        <fullName evidence="2">Uncharacterized protein</fullName>
    </submittedName>
</protein>
<gene>
    <name evidence="2" type="ORF">L873DRAFT_1847718</name>
</gene>
<proteinExistence type="predicted"/>
<dbReference type="EMBL" id="ML120471">
    <property type="protein sequence ID" value="RPA92505.1"/>
    <property type="molecule type" value="Genomic_DNA"/>
</dbReference>
<name>A0A3N4J2W9_9PEZI</name>